<keyword evidence="1" id="KW-0472">Membrane</keyword>
<feature type="transmembrane region" description="Helical" evidence="1">
    <location>
        <begin position="60"/>
        <end position="80"/>
    </location>
</feature>
<sequence>MIITTQRSRAGYLFDLVLTAVGWFAFVYLFGAGILAILRGAAGGPQASLWPTFLPTLHTLLGYALLALINATVLVAWAVYNHLRFAGKNRRQAIKPLDDQRLATSFAVTPRQLAQLRAARIAVIHHGGDGDIQGIETARPQLAAVPAAAGAAA</sequence>
<name>A0A1R1JX31_ALCXX</name>
<dbReference type="Proteomes" id="UP000187251">
    <property type="component" value="Unassembled WGS sequence"/>
</dbReference>
<evidence type="ECO:0000313" key="3">
    <source>
        <dbReference type="Proteomes" id="UP000187251"/>
    </source>
</evidence>
<reference evidence="2 3" key="1">
    <citation type="submission" date="2016-09" db="EMBL/GenBank/DDBJ databases">
        <title>Phylogenomics of Achromobacter.</title>
        <authorList>
            <person name="Jeukens J."/>
            <person name="Freschi L."/>
            <person name="Vincent A.T."/>
            <person name="Emond-Rheault J.-G."/>
            <person name="Kukavica-Ibrulj I."/>
            <person name="Charette S.J."/>
            <person name="Levesque R.C."/>
        </authorList>
    </citation>
    <scope>NUCLEOTIDE SEQUENCE [LARGE SCALE GENOMIC DNA]</scope>
    <source>
        <strain evidence="2 3">AUS488</strain>
    </source>
</reference>
<dbReference type="NCBIfam" id="TIGR03940">
    <property type="entry name" value="PGA_PgaD"/>
    <property type="match status" value="1"/>
</dbReference>
<dbReference type="EMBL" id="MJMN01000006">
    <property type="protein sequence ID" value="OMG90652.1"/>
    <property type="molecule type" value="Genomic_DNA"/>
</dbReference>
<dbReference type="RefSeq" id="WP_076410309.1">
    <property type="nucleotide sequence ID" value="NZ_AP028040.1"/>
</dbReference>
<dbReference type="AlphaFoldDB" id="A0A1R1JX31"/>
<dbReference type="Pfam" id="PF13994">
    <property type="entry name" value="PgaD"/>
    <property type="match status" value="1"/>
</dbReference>
<evidence type="ECO:0000256" key="1">
    <source>
        <dbReference type="SAM" id="Phobius"/>
    </source>
</evidence>
<dbReference type="InterPro" id="IPR023829">
    <property type="entry name" value="PGA_PgaD"/>
</dbReference>
<gene>
    <name evidence="2" type="ORF">BIZ92_21660</name>
</gene>
<comment type="caution">
    <text evidence="2">The sequence shown here is derived from an EMBL/GenBank/DDBJ whole genome shotgun (WGS) entry which is preliminary data.</text>
</comment>
<dbReference type="GO" id="GO:0043709">
    <property type="term" value="P:cell adhesion involved in single-species biofilm formation"/>
    <property type="evidence" value="ECO:0007669"/>
    <property type="project" value="InterPro"/>
</dbReference>
<dbReference type="OrthoDB" id="1685258at2"/>
<proteinExistence type="predicted"/>
<organism evidence="2 3">
    <name type="scientific">Alcaligenes xylosoxydans xylosoxydans</name>
    <name type="common">Achromobacter xylosoxidans</name>
    <dbReference type="NCBI Taxonomy" id="85698"/>
    <lineage>
        <taxon>Bacteria</taxon>
        <taxon>Pseudomonadati</taxon>
        <taxon>Pseudomonadota</taxon>
        <taxon>Betaproteobacteria</taxon>
        <taxon>Burkholderiales</taxon>
        <taxon>Alcaligenaceae</taxon>
        <taxon>Achromobacter</taxon>
    </lineage>
</organism>
<keyword evidence="1" id="KW-1133">Transmembrane helix</keyword>
<evidence type="ECO:0000313" key="2">
    <source>
        <dbReference type="EMBL" id="OMG90652.1"/>
    </source>
</evidence>
<keyword evidence="1" id="KW-0812">Transmembrane</keyword>
<feature type="transmembrane region" description="Helical" evidence="1">
    <location>
        <begin position="12"/>
        <end position="40"/>
    </location>
</feature>
<protein>
    <submittedName>
        <fullName evidence="2">Poly-beta-1,6-N-acetyl-D-glucosamine biosynthesis protein PgaD</fullName>
    </submittedName>
</protein>
<accession>A0A1R1JX31</accession>